<evidence type="ECO:0000313" key="3">
    <source>
        <dbReference type="Proteomes" id="UP001154114"/>
    </source>
</evidence>
<keyword evidence="3" id="KW-1185">Reference proteome</keyword>
<reference evidence="2" key="1">
    <citation type="submission" date="2021-12" db="EMBL/GenBank/DDBJ databases">
        <authorList>
            <person name="King R."/>
        </authorList>
    </citation>
    <scope>NUCLEOTIDE SEQUENCE</scope>
</reference>
<evidence type="ECO:0000256" key="1">
    <source>
        <dbReference type="SAM" id="SignalP"/>
    </source>
</evidence>
<accession>A0A9N8KW12</accession>
<protein>
    <submittedName>
        <fullName evidence="2">Uncharacterized protein</fullName>
    </submittedName>
</protein>
<name>A0A9N8KW12_CHRIL</name>
<sequence>MAYPEIIGCLLVLSAVSDAQVQINIRDLLAGLLNRTQLTTPLTLGNTTGGVNTNVLDAYKCDTCDPYSIRQPVLNETVTNMRTAVIIIGCLLALSTVSNGQINIRGILGGLLNTTQVTNLGNTTGGLPNVTTNILDGTLINVSVENVNVDASHALD</sequence>
<feature type="chain" id="PRO_5040389624" evidence="1">
    <location>
        <begin position="20"/>
        <end position="156"/>
    </location>
</feature>
<evidence type="ECO:0000313" key="2">
    <source>
        <dbReference type="EMBL" id="CAD0201911.1"/>
    </source>
</evidence>
<proteinExistence type="predicted"/>
<gene>
    <name evidence="2" type="ORF">CINC_LOCUS3580</name>
</gene>
<keyword evidence="1" id="KW-0732">Signal</keyword>
<organism evidence="2 3">
    <name type="scientific">Chrysodeixis includens</name>
    <name type="common">Soybean looper</name>
    <name type="synonym">Pseudoplusia includens</name>
    <dbReference type="NCBI Taxonomy" id="689277"/>
    <lineage>
        <taxon>Eukaryota</taxon>
        <taxon>Metazoa</taxon>
        <taxon>Ecdysozoa</taxon>
        <taxon>Arthropoda</taxon>
        <taxon>Hexapoda</taxon>
        <taxon>Insecta</taxon>
        <taxon>Pterygota</taxon>
        <taxon>Neoptera</taxon>
        <taxon>Endopterygota</taxon>
        <taxon>Lepidoptera</taxon>
        <taxon>Glossata</taxon>
        <taxon>Ditrysia</taxon>
        <taxon>Noctuoidea</taxon>
        <taxon>Noctuidae</taxon>
        <taxon>Plusiinae</taxon>
        <taxon>Chrysodeixis</taxon>
    </lineage>
</organism>
<feature type="signal peptide" evidence="1">
    <location>
        <begin position="1"/>
        <end position="19"/>
    </location>
</feature>
<dbReference type="EMBL" id="LR824018">
    <property type="protein sequence ID" value="CAD0201911.1"/>
    <property type="molecule type" value="Genomic_DNA"/>
</dbReference>
<dbReference type="AlphaFoldDB" id="A0A9N8KW12"/>
<dbReference type="Proteomes" id="UP001154114">
    <property type="component" value="Chromosome 15"/>
</dbReference>
<dbReference type="OrthoDB" id="7514334at2759"/>